<dbReference type="PROSITE" id="PS51154">
    <property type="entry name" value="MACRO"/>
    <property type="match status" value="1"/>
</dbReference>
<dbReference type="InterPro" id="IPR002589">
    <property type="entry name" value="Macro_dom"/>
</dbReference>
<dbReference type="AlphaFoldDB" id="A0AAV1LLF4"/>
<dbReference type="GO" id="GO:0006974">
    <property type="term" value="P:DNA damage response"/>
    <property type="evidence" value="ECO:0007669"/>
    <property type="project" value="TreeGrafter"/>
</dbReference>
<evidence type="ECO:0000313" key="2">
    <source>
        <dbReference type="EMBL" id="CAK1595107.1"/>
    </source>
</evidence>
<dbReference type="SUPFAM" id="SSF52949">
    <property type="entry name" value="Macro domain-like"/>
    <property type="match status" value="1"/>
</dbReference>
<reference evidence="2 3" key="1">
    <citation type="submission" date="2023-11" db="EMBL/GenBank/DDBJ databases">
        <authorList>
            <person name="Hedman E."/>
            <person name="Englund M."/>
            <person name="Stromberg M."/>
            <person name="Nyberg Akerstrom W."/>
            <person name="Nylinder S."/>
            <person name="Jareborg N."/>
            <person name="Kallberg Y."/>
            <person name="Kronander E."/>
        </authorList>
    </citation>
    <scope>NUCLEOTIDE SEQUENCE [LARGE SCALE GENOMIC DNA]</scope>
</reference>
<dbReference type="Proteomes" id="UP001314205">
    <property type="component" value="Unassembled WGS sequence"/>
</dbReference>
<dbReference type="Pfam" id="PF01661">
    <property type="entry name" value="Macro"/>
    <property type="match status" value="1"/>
</dbReference>
<dbReference type="GO" id="GO:0140293">
    <property type="term" value="F:ADP-ribosylglutamate hydrolase activity"/>
    <property type="evidence" value="ECO:0007669"/>
    <property type="project" value="TreeGrafter"/>
</dbReference>
<feature type="domain" description="Macro" evidence="1">
    <location>
        <begin position="104"/>
        <end position="278"/>
    </location>
</feature>
<organism evidence="2 3">
    <name type="scientific">Parnassius mnemosyne</name>
    <name type="common">clouded apollo</name>
    <dbReference type="NCBI Taxonomy" id="213953"/>
    <lineage>
        <taxon>Eukaryota</taxon>
        <taxon>Metazoa</taxon>
        <taxon>Ecdysozoa</taxon>
        <taxon>Arthropoda</taxon>
        <taxon>Hexapoda</taxon>
        <taxon>Insecta</taxon>
        <taxon>Pterygota</taxon>
        <taxon>Neoptera</taxon>
        <taxon>Endopterygota</taxon>
        <taxon>Lepidoptera</taxon>
        <taxon>Glossata</taxon>
        <taxon>Ditrysia</taxon>
        <taxon>Papilionoidea</taxon>
        <taxon>Papilionidae</taxon>
        <taxon>Parnassiinae</taxon>
        <taxon>Parnassini</taxon>
        <taxon>Parnassius</taxon>
        <taxon>Driopa</taxon>
    </lineage>
</organism>
<proteinExistence type="predicted"/>
<accession>A0AAV1LLF4</accession>
<dbReference type="Gene3D" id="3.40.220.10">
    <property type="entry name" value="Leucine Aminopeptidase, subunit E, domain 1"/>
    <property type="match status" value="1"/>
</dbReference>
<gene>
    <name evidence="2" type="ORF">PARMNEM_LOCUS14638</name>
</gene>
<dbReference type="PANTHER" id="PTHR11106">
    <property type="entry name" value="GANGLIOSIDE INDUCED DIFFERENTIATION ASSOCIATED PROTEIN 2-RELATED"/>
    <property type="match status" value="1"/>
</dbReference>
<sequence>MLSPAFQCAQFYKKINQLQLYTWIIDFKLHRCYSLVKMTTQAKWKIEKNRIINLPLAEKRKLYRTSEYITLDDIYTWTKHAKENEHIKTKIRTQDDLNELKKIKINPEKNVTLAEKVSIFKGDITKLEIDAIVNAANSRLKAGGGVDGAIHRGAGSMLQDECNSLGGCPTGEAKVTSAYDLPAKYVIHTVGPQDGSASKLQSCYENCLALKNECRFRSIAFPCISTGIYGFPNRLAAHIALRTVRKFLENNDDMERVIFCTFMPVDVDIYETLMQLYFPVED</sequence>
<dbReference type="GO" id="GO:0042278">
    <property type="term" value="P:purine nucleoside metabolic process"/>
    <property type="evidence" value="ECO:0007669"/>
    <property type="project" value="TreeGrafter"/>
</dbReference>
<protein>
    <recommendedName>
        <fullName evidence="1">Macro domain-containing protein</fullName>
    </recommendedName>
</protein>
<dbReference type="GO" id="GO:0140291">
    <property type="term" value="P:peptidyl-glutamate ADP-deribosylation"/>
    <property type="evidence" value="ECO:0007669"/>
    <property type="project" value="TreeGrafter"/>
</dbReference>
<dbReference type="EMBL" id="CAVLGL010000091">
    <property type="protein sequence ID" value="CAK1595107.1"/>
    <property type="molecule type" value="Genomic_DNA"/>
</dbReference>
<dbReference type="InterPro" id="IPR043472">
    <property type="entry name" value="Macro_dom-like"/>
</dbReference>
<dbReference type="PANTHER" id="PTHR11106:SF27">
    <property type="entry name" value="MACRO DOMAIN-CONTAINING PROTEIN"/>
    <property type="match status" value="1"/>
</dbReference>
<evidence type="ECO:0000259" key="1">
    <source>
        <dbReference type="PROSITE" id="PS51154"/>
    </source>
</evidence>
<name>A0AAV1LLF4_9NEOP</name>
<dbReference type="GO" id="GO:0005654">
    <property type="term" value="C:nucleoplasm"/>
    <property type="evidence" value="ECO:0007669"/>
    <property type="project" value="TreeGrafter"/>
</dbReference>
<dbReference type="SMART" id="SM00506">
    <property type="entry name" value="A1pp"/>
    <property type="match status" value="1"/>
</dbReference>
<keyword evidence="3" id="KW-1185">Reference proteome</keyword>
<evidence type="ECO:0000313" key="3">
    <source>
        <dbReference type="Proteomes" id="UP001314205"/>
    </source>
</evidence>
<comment type="caution">
    <text evidence="2">The sequence shown here is derived from an EMBL/GenBank/DDBJ whole genome shotgun (WGS) entry which is preliminary data.</text>
</comment>
<dbReference type="CDD" id="cd02908">
    <property type="entry name" value="Macro_OAADPr_deacetylase"/>
    <property type="match status" value="1"/>
</dbReference>